<keyword evidence="2" id="KW-1185">Reference proteome</keyword>
<dbReference type="EMBL" id="CP107551">
    <property type="protein sequence ID" value="UYP17340.1"/>
    <property type="molecule type" value="Genomic_DNA"/>
</dbReference>
<proteinExistence type="predicted"/>
<evidence type="ECO:0000313" key="1">
    <source>
        <dbReference type="EMBL" id="UYP17340.1"/>
    </source>
</evidence>
<protein>
    <submittedName>
        <fullName evidence="1">Dephospho-CoA kinase</fullName>
        <ecNumber evidence="1">2.7.1.24</ecNumber>
    </submittedName>
</protein>
<gene>
    <name evidence="1" type="primary">coaE</name>
    <name evidence="1" type="ORF">OED52_11515</name>
</gene>
<sequence length="424" mass="44826">MLRMGLTGGIGAGKSTVAKELVDLGAVLVDADAIAREVVAPGSDGLAELVDAFGEDILQPDGSLDRPALAARAFASDEARAVLNAITHPRVGRRTAELVAAAPADGIVVQDIPLLVEGGMAAGFHLVAVVHADEDQRLRRLVEQRGMPEADARARIAAQATVEQRREVADVWLDNTGDRDAVVEQVRRLWTERLVPFERNLREGRVVDPQPVPVPAREDWHRQAQRLVARLALAAGGAAVRIDHVGSTAVPGLDAVDVLDLQITVADLDAADALAPALAAAGFPRIEDVVSDEPKPSYGAGGETDPGVWAMRLHGSADPGRPARVAVRVDGWPAQQFALLLRDWLTADAEARQEYADLKATAAAEALEATAAAEALEATAAAEAAAQHQAGAEAAAAYAALKAPWFDRAYHRAWEWAEKTGWSA</sequence>
<name>A0ACD4DB95_9NOCA</name>
<evidence type="ECO:0000313" key="2">
    <source>
        <dbReference type="Proteomes" id="UP001156484"/>
    </source>
</evidence>
<keyword evidence="1" id="KW-0418">Kinase</keyword>
<organism evidence="1 2">
    <name type="scientific">Rhodococcus sacchari</name>
    <dbReference type="NCBI Taxonomy" id="2962047"/>
    <lineage>
        <taxon>Bacteria</taxon>
        <taxon>Bacillati</taxon>
        <taxon>Actinomycetota</taxon>
        <taxon>Actinomycetes</taxon>
        <taxon>Mycobacteriales</taxon>
        <taxon>Nocardiaceae</taxon>
        <taxon>Rhodococcus</taxon>
    </lineage>
</organism>
<dbReference type="EC" id="2.7.1.24" evidence="1"/>
<accession>A0ACD4DB95</accession>
<reference evidence="1" key="1">
    <citation type="submission" date="2022-10" db="EMBL/GenBank/DDBJ databases">
        <title>Rhodococcus ferula Z13 complete genome.</title>
        <authorList>
            <person name="Long X."/>
            <person name="Zang M."/>
        </authorList>
    </citation>
    <scope>NUCLEOTIDE SEQUENCE</scope>
    <source>
        <strain evidence="1">Z13</strain>
    </source>
</reference>
<dbReference type="Proteomes" id="UP001156484">
    <property type="component" value="Chromosome"/>
</dbReference>
<keyword evidence="1" id="KW-0808">Transferase</keyword>